<feature type="domain" description="SRR1-like" evidence="2">
    <location>
        <begin position="516"/>
        <end position="652"/>
    </location>
</feature>
<feature type="region of interest" description="Disordered" evidence="1">
    <location>
        <begin position="65"/>
        <end position="85"/>
    </location>
</feature>
<reference evidence="3" key="1">
    <citation type="submission" date="2022-12" db="EMBL/GenBank/DDBJ databases">
        <authorList>
            <person name="Petersen C."/>
        </authorList>
    </citation>
    <scope>NUCLEOTIDE SEQUENCE</scope>
    <source>
        <strain evidence="3">IBT 17660</strain>
    </source>
</reference>
<dbReference type="OrthoDB" id="5230585at2759"/>
<name>A0A9W9WF96_9EURO</name>
<organism evidence="3 4">
    <name type="scientific">Penicillium desertorum</name>
    <dbReference type="NCBI Taxonomy" id="1303715"/>
    <lineage>
        <taxon>Eukaryota</taxon>
        <taxon>Fungi</taxon>
        <taxon>Dikarya</taxon>
        <taxon>Ascomycota</taxon>
        <taxon>Pezizomycotina</taxon>
        <taxon>Eurotiomycetes</taxon>
        <taxon>Eurotiomycetidae</taxon>
        <taxon>Eurotiales</taxon>
        <taxon>Aspergillaceae</taxon>
        <taxon>Penicillium</taxon>
    </lineage>
</organism>
<accession>A0A9W9WF96</accession>
<proteinExistence type="predicted"/>
<dbReference type="EMBL" id="JAPWDO010000009">
    <property type="protein sequence ID" value="KAJ5456804.1"/>
    <property type="molecule type" value="Genomic_DNA"/>
</dbReference>
<evidence type="ECO:0000313" key="3">
    <source>
        <dbReference type="EMBL" id="KAJ5456804.1"/>
    </source>
</evidence>
<reference evidence="3" key="2">
    <citation type="journal article" date="2023" name="IMA Fungus">
        <title>Comparative genomic study of the Penicillium genus elucidates a diverse pangenome and 15 lateral gene transfer events.</title>
        <authorList>
            <person name="Petersen C."/>
            <person name="Sorensen T."/>
            <person name="Nielsen M.R."/>
            <person name="Sondergaard T.E."/>
            <person name="Sorensen J.L."/>
            <person name="Fitzpatrick D.A."/>
            <person name="Frisvad J.C."/>
            <person name="Nielsen K.L."/>
        </authorList>
    </citation>
    <scope>NUCLEOTIDE SEQUENCE</scope>
    <source>
        <strain evidence="3">IBT 17660</strain>
    </source>
</reference>
<dbReference type="Proteomes" id="UP001147760">
    <property type="component" value="Unassembled WGS sequence"/>
</dbReference>
<keyword evidence="4" id="KW-1185">Reference proteome</keyword>
<dbReference type="InterPro" id="IPR012942">
    <property type="entry name" value="SRR1-like"/>
</dbReference>
<protein>
    <recommendedName>
        <fullName evidence="2">SRR1-like domain-containing protein</fullName>
    </recommendedName>
</protein>
<feature type="compositionally biased region" description="Basic and acidic residues" evidence="1">
    <location>
        <begin position="65"/>
        <end position="75"/>
    </location>
</feature>
<dbReference type="AlphaFoldDB" id="A0A9W9WF96"/>
<feature type="domain" description="SRR1-like" evidence="2">
    <location>
        <begin position="159"/>
        <end position="313"/>
    </location>
</feature>
<dbReference type="PANTHER" id="PTHR42080:SF3">
    <property type="entry name" value="SRR1-LIKE DOMAIN-CONTAINING PROTEIN"/>
    <property type="match status" value="1"/>
</dbReference>
<dbReference type="Pfam" id="PF07985">
    <property type="entry name" value="SRR1"/>
    <property type="match status" value="2"/>
</dbReference>
<comment type="caution">
    <text evidence="3">The sequence shown here is derived from an EMBL/GenBank/DDBJ whole genome shotgun (WGS) entry which is preliminary data.</text>
</comment>
<evidence type="ECO:0000313" key="4">
    <source>
        <dbReference type="Proteomes" id="UP001147760"/>
    </source>
</evidence>
<gene>
    <name evidence="3" type="ORF">N7530_012078</name>
</gene>
<evidence type="ECO:0000259" key="2">
    <source>
        <dbReference type="Pfam" id="PF07985"/>
    </source>
</evidence>
<sequence length="707" mass="80666">MFAVRSRPLRWKHKSDTALTNTSTDLANPSELLMTKKEATELINRWSKSGRPFFTKEALQDLGEQVRTKRTKGDKSPSGPSPAKDLAIEYNHPEKLKLDVQKSILDDCTRASALTPLRVTHQVYPVDQEKVRGYESARDIFKRKCVSWEESVTRTNFEEILKEAEGHNINNIVGLACGSLSRPHRYNSAVQHALLVTVKNWLETNGLDEKELSCYAQDPEYTDVDRRILHDVGFQVVDDPDGFLKVDEQSIVLSIAANIPVKHIIADIARPAIVIRLEVEETHNDRLLDPDSERTVKMMEGQVVVYIKKTKDEPPFQGNAHIANMGDITNSEPSAERVSRLDLDYKYTRCRLAEPGEAPTLEEAMEIIDRLYESGVPFFTKALIQDIWDQIKQDPAPGDKILTKDITGAVVECEVEKEKVRQWQVDDTEMEYVCKELALSYQCRACLRNEVKRRDYPLEHWEPCTIKLMHRTHEWDSKTETIIPRRGPLDLGVVTKTFQDKAQEWKESPACEKLKTILSSSAKNHDIDKVIAFSLGTMSGQYFDEDGNLYTESGWRSASQHALLVTIMEWIKERDHKEKVLCYSQEPAYSEVDKKLLDEAGIEVIEDPRGWLEVDEHSIVLSIASNVPSKEIIADISRPAVIIWCRVEFWDGLEQGLTDPDSSRIREMMEGYELHEFGPDEEMFSDIVLYIRKSVAAPTPSSDGRFS</sequence>
<dbReference type="PANTHER" id="PTHR42080">
    <property type="entry name" value="SRR1 DOMAIN-CONTAINING PROTEIN"/>
    <property type="match status" value="1"/>
</dbReference>
<evidence type="ECO:0000256" key="1">
    <source>
        <dbReference type="SAM" id="MobiDB-lite"/>
    </source>
</evidence>